<reference evidence="1 3" key="1">
    <citation type="submission" date="2021-06" db="EMBL/GenBank/DDBJ databases">
        <title>Caerostris darwini draft genome.</title>
        <authorList>
            <person name="Kono N."/>
            <person name="Arakawa K."/>
        </authorList>
    </citation>
    <scope>NUCLEOTIDE SEQUENCE [LARGE SCALE GENOMIC DNA]</scope>
</reference>
<sequence length="97" mass="10879">MAFFTAVYTSALNPFEQPCTHISALIQHCPNLSIYKHILPNSPGPSKGPTIYDPTKENYTISINSESRHCGIKDSEISRFQEKGYDAVVTARQFDRS</sequence>
<proteinExistence type="predicted"/>
<dbReference type="Proteomes" id="UP001054837">
    <property type="component" value="Unassembled WGS sequence"/>
</dbReference>
<keyword evidence="3" id="KW-1185">Reference proteome</keyword>
<name>A0AAV4U815_9ARAC</name>
<organism evidence="1 3">
    <name type="scientific">Caerostris darwini</name>
    <dbReference type="NCBI Taxonomy" id="1538125"/>
    <lineage>
        <taxon>Eukaryota</taxon>
        <taxon>Metazoa</taxon>
        <taxon>Ecdysozoa</taxon>
        <taxon>Arthropoda</taxon>
        <taxon>Chelicerata</taxon>
        <taxon>Arachnida</taxon>
        <taxon>Araneae</taxon>
        <taxon>Araneomorphae</taxon>
        <taxon>Entelegynae</taxon>
        <taxon>Araneoidea</taxon>
        <taxon>Araneidae</taxon>
        <taxon>Caerostris</taxon>
    </lineage>
</organism>
<dbReference type="AlphaFoldDB" id="A0AAV4U815"/>
<evidence type="ECO:0000313" key="1">
    <source>
        <dbReference type="EMBL" id="GIY53866.1"/>
    </source>
</evidence>
<evidence type="ECO:0000313" key="3">
    <source>
        <dbReference type="Proteomes" id="UP001054837"/>
    </source>
</evidence>
<dbReference type="EMBL" id="BPLQ01010832">
    <property type="protein sequence ID" value="GIY53866.1"/>
    <property type="molecule type" value="Genomic_DNA"/>
</dbReference>
<protein>
    <submittedName>
        <fullName evidence="1">Uncharacterized protein</fullName>
    </submittedName>
</protein>
<gene>
    <name evidence="2" type="ORF">CDAR_285871</name>
    <name evidence="1" type="ORF">CDAR_496251</name>
</gene>
<accession>A0AAV4U815</accession>
<dbReference type="EMBL" id="BPLQ01014109">
    <property type="protein sequence ID" value="GIY77365.1"/>
    <property type="molecule type" value="Genomic_DNA"/>
</dbReference>
<evidence type="ECO:0000313" key="2">
    <source>
        <dbReference type="EMBL" id="GIY77365.1"/>
    </source>
</evidence>
<comment type="caution">
    <text evidence="1">The sequence shown here is derived from an EMBL/GenBank/DDBJ whole genome shotgun (WGS) entry which is preliminary data.</text>
</comment>